<sequence length="216" mass="24961">MKIRTSYLYGLIFMVGIVLTLLWMYKLMNQTVPYVDQWTRDLVSRLDNTEVYTMFRWITELGSSTFTIPFVIVMAIVFWWLYRNMLPALIFSLGTLFTHYFNVAIKQLVERERPSILIAANAEGHSFPSGHAMISMVCYGLVAFFLSKRLKGAKKKQLVQVFFAGLIVLIGMSRYIINVHYLTDVLAGFFIGFLCLFGFIRLYQWLADKQASPSRG</sequence>
<proteinExistence type="predicted"/>
<dbReference type="PATRIC" id="fig|1473.5.peg.3758"/>
<accession>A0A0L0QTF9</accession>
<protein>
    <recommendedName>
        <fullName evidence="2">Phosphatidic acid phosphatase type 2/haloperoxidase domain-containing protein</fullName>
    </recommendedName>
</protein>
<evidence type="ECO:0000313" key="3">
    <source>
        <dbReference type="EMBL" id="KNE21975.1"/>
    </source>
</evidence>
<keyword evidence="1" id="KW-0812">Transmembrane</keyword>
<dbReference type="PANTHER" id="PTHR14969:SF13">
    <property type="entry name" value="AT30094P"/>
    <property type="match status" value="1"/>
</dbReference>
<organism evidence="3 4">
    <name type="scientific">Virgibacillus pantothenticus</name>
    <dbReference type="NCBI Taxonomy" id="1473"/>
    <lineage>
        <taxon>Bacteria</taxon>
        <taxon>Bacillati</taxon>
        <taxon>Bacillota</taxon>
        <taxon>Bacilli</taxon>
        <taxon>Bacillales</taxon>
        <taxon>Bacillaceae</taxon>
        <taxon>Virgibacillus</taxon>
    </lineage>
</organism>
<dbReference type="Proteomes" id="UP000036780">
    <property type="component" value="Unassembled WGS sequence"/>
</dbReference>
<dbReference type="InterPro" id="IPR000326">
    <property type="entry name" value="PAP2/HPO"/>
</dbReference>
<evidence type="ECO:0000259" key="2">
    <source>
        <dbReference type="SMART" id="SM00014"/>
    </source>
</evidence>
<feature type="domain" description="Phosphatidic acid phosphatase type 2/haloperoxidase" evidence="2">
    <location>
        <begin position="88"/>
        <end position="200"/>
    </location>
</feature>
<feature type="transmembrane region" description="Helical" evidence="1">
    <location>
        <begin position="183"/>
        <end position="203"/>
    </location>
</feature>
<dbReference type="RefSeq" id="WP_050350258.1">
    <property type="nucleotide sequence ID" value="NZ_BOSN01000005.1"/>
</dbReference>
<feature type="transmembrane region" description="Helical" evidence="1">
    <location>
        <begin position="129"/>
        <end position="146"/>
    </location>
</feature>
<gene>
    <name evidence="3" type="ORF">AFK71_04010</name>
</gene>
<keyword evidence="1" id="KW-1133">Transmembrane helix</keyword>
<comment type="caution">
    <text evidence="3">The sequence shown here is derived from an EMBL/GenBank/DDBJ whole genome shotgun (WGS) entry which is preliminary data.</text>
</comment>
<dbReference type="OrthoDB" id="9789113at2"/>
<feature type="transmembrane region" description="Helical" evidence="1">
    <location>
        <begin position="7"/>
        <end position="25"/>
    </location>
</feature>
<feature type="transmembrane region" description="Helical" evidence="1">
    <location>
        <begin position="89"/>
        <end position="109"/>
    </location>
</feature>
<dbReference type="InterPro" id="IPR036938">
    <property type="entry name" value="PAP2/HPO_sf"/>
</dbReference>
<reference evidence="4" key="1">
    <citation type="submission" date="2015-07" db="EMBL/GenBank/DDBJ databases">
        <title>Fjat-10053 dsm26.</title>
        <authorList>
            <person name="Liu B."/>
            <person name="Wang J."/>
            <person name="Zhu Y."/>
            <person name="Liu G."/>
            <person name="Chen Q."/>
            <person name="Chen Z."/>
            <person name="Lan J."/>
            <person name="Che J."/>
            <person name="Ge C."/>
            <person name="Shi H."/>
            <person name="Pan Z."/>
            <person name="Liu X."/>
        </authorList>
    </citation>
    <scope>NUCLEOTIDE SEQUENCE [LARGE SCALE GENOMIC DNA]</scope>
    <source>
        <strain evidence="4">DSM 26</strain>
    </source>
</reference>
<keyword evidence="4" id="KW-1185">Reference proteome</keyword>
<dbReference type="Gene3D" id="1.20.144.10">
    <property type="entry name" value="Phosphatidic acid phosphatase type 2/haloperoxidase"/>
    <property type="match status" value="2"/>
</dbReference>
<dbReference type="GeneID" id="66869716"/>
<evidence type="ECO:0000256" key="1">
    <source>
        <dbReference type="SAM" id="Phobius"/>
    </source>
</evidence>
<dbReference type="Pfam" id="PF01569">
    <property type="entry name" value="PAP2"/>
    <property type="match status" value="1"/>
</dbReference>
<dbReference type="PANTHER" id="PTHR14969">
    <property type="entry name" value="SPHINGOSINE-1-PHOSPHATE PHOSPHOHYDROLASE"/>
    <property type="match status" value="1"/>
</dbReference>
<feature type="transmembrane region" description="Helical" evidence="1">
    <location>
        <begin position="61"/>
        <end position="82"/>
    </location>
</feature>
<keyword evidence="1" id="KW-0472">Membrane</keyword>
<dbReference type="AlphaFoldDB" id="A0A0L0QTF9"/>
<name>A0A0L0QTF9_VIRPA</name>
<dbReference type="EMBL" id="LGTO01000004">
    <property type="protein sequence ID" value="KNE21975.1"/>
    <property type="molecule type" value="Genomic_DNA"/>
</dbReference>
<dbReference type="SUPFAM" id="SSF48317">
    <property type="entry name" value="Acid phosphatase/Vanadium-dependent haloperoxidase"/>
    <property type="match status" value="1"/>
</dbReference>
<evidence type="ECO:0000313" key="4">
    <source>
        <dbReference type="Proteomes" id="UP000036780"/>
    </source>
</evidence>
<dbReference type="SMART" id="SM00014">
    <property type="entry name" value="acidPPc"/>
    <property type="match status" value="1"/>
</dbReference>
<dbReference type="CDD" id="cd03392">
    <property type="entry name" value="PAP2_like_2"/>
    <property type="match status" value="1"/>
</dbReference>
<feature type="transmembrane region" description="Helical" evidence="1">
    <location>
        <begin position="158"/>
        <end position="177"/>
    </location>
</feature>